<dbReference type="Proteomes" id="UP001596220">
    <property type="component" value="Unassembled WGS sequence"/>
</dbReference>
<proteinExistence type="predicted"/>
<dbReference type="EMBL" id="JBHSQO010000006">
    <property type="protein sequence ID" value="MFC6089195.1"/>
    <property type="molecule type" value="Genomic_DNA"/>
</dbReference>
<keyword evidence="2" id="KW-1185">Reference proteome</keyword>
<dbReference type="RefSeq" id="WP_380634275.1">
    <property type="nucleotide sequence ID" value="NZ_JBHSQO010000006.1"/>
</dbReference>
<reference evidence="2" key="1">
    <citation type="journal article" date="2019" name="Int. J. Syst. Evol. Microbiol.">
        <title>The Global Catalogue of Microorganisms (GCM) 10K type strain sequencing project: providing services to taxonomists for standard genome sequencing and annotation.</title>
        <authorList>
            <consortium name="The Broad Institute Genomics Platform"/>
            <consortium name="The Broad Institute Genome Sequencing Center for Infectious Disease"/>
            <person name="Wu L."/>
            <person name="Ma J."/>
        </authorList>
    </citation>
    <scope>NUCLEOTIDE SEQUENCE [LARGE SCALE GENOMIC DNA]</scope>
    <source>
        <strain evidence="2">CGMCC 4.7246</strain>
    </source>
</reference>
<accession>A0ABW1P288</accession>
<name>A0ABW1P288_9PSEU</name>
<evidence type="ECO:0000313" key="2">
    <source>
        <dbReference type="Proteomes" id="UP001596220"/>
    </source>
</evidence>
<comment type="caution">
    <text evidence="1">The sequence shown here is derived from an EMBL/GenBank/DDBJ whole genome shotgun (WGS) entry which is preliminary data.</text>
</comment>
<evidence type="ECO:0008006" key="3">
    <source>
        <dbReference type="Google" id="ProtNLM"/>
    </source>
</evidence>
<evidence type="ECO:0000313" key="1">
    <source>
        <dbReference type="EMBL" id="MFC6089195.1"/>
    </source>
</evidence>
<sequence length="118" mass="12554">MNEVPPGSAAAGVSVDPRWIELYAERLEDAAAELSRARDDLRRAPVPPDGFGELGRVLRGGVAYQRAAGVLHQQLDRACEVLAAAAEGLHRVSEHYGSQDDEALALVRAAGRRLDGVG</sequence>
<protein>
    <recommendedName>
        <fullName evidence="3">Excreted virulence factor EspC (Type VII ESX diderm)</fullName>
    </recommendedName>
</protein>
<gene>
    <name evidence="1" type="ORF">ACFP3R_07920</name>
</gene>
<organism evidence="1 2">
    <name type="scientific">Saccharothrix lopnurensis</name>
    <dbReference type="NCBI Taxonomy" id="1670621"/>
    <lineage>
        <taxon>Bacteria</taxon>
        <taxon>Bacillati</taxon>
        <taxon>Actinomycetota</taxon>
        <taxon>Actinomycetes</taxon>
        <taxon>Pseudonocardiales</taxon>
        <taxon>Pseudonocardiaceae</taxon>
        <taxon>Saccharothrix</taxon>
    </lineage>
</organism>